<feature type="region of interest" description="Disordered" evidence="1">
    <location>
        <begin position="1"/>
        <end position="39"/>
    </location>
</feature>
<protein>
    <submittedName>
        <fullName evidence="2">Uncharacterized protein</fullName>
    </submittedName>
</protein>
<evidence type="ECO:0000256" key="1">
    <source>
        <dbReference type="SAM" id="MobiDB-lite"/>
    </source>
</evidence>
<comment type="caution">
    <text evidence="2">The sequence shown here is derived from an EMBL/GenBank/DDBJ whole genome shotgun (WGS) entry which is preliminary data.</text>
</comment>
<dbReference type="EMBL" id="CADEAL010004370">
    <property type="protein sequence ID" value="CAB1458062.1"/>
    <property type="molecule type" value="Genomic_DNA"/>
</dbReference>
<organism evidence="2 3">
    <name type="scientific">Pleuronectes platessa</name>
    <name type="common">European plaice</name>
    <dbReference type="NCBI Taxonomy" id="8262"/>
    <lineage>
        <taxon>Eukaryota</taxon>
        <taxon>Metazoa</taxon>
        <taxon>Chordata</taxon>
        <taxon>Craniata</taxon>
        <taxon>Vertebrata</taxon>
        <taxon>Euteleostomi</taxon>
        <taxon>Actinopterygii</taxon>
        <taxon>Neopterygii</taxon>
        <taxon>Teleostei</taxon>
        <taxon>Neoteleostei</taxon>
        <taxon>Acanthomorphata</taxon>
        <taxon>Carangaria</taxon>
        <taxon>Pleuronectiformes</taxon>
        <taxon>Pleuronectoidei</taxon>
        <taxon>Pleuronectidae</taxon>
        <taxon>Pleuronectes</taxon>
    </lineage>
</organism>
<reference evidence="2" key="1">
    <citation type="submission" date="2020-03" db="EMBL/GenBank/DDBJ databases">
        <authorList>
            <person name="Weist P."/>
        </authorList>
    </citation>
    <scope>NUCLEOTIDE SEQUENCE</scope>
</reference>
<name>A0A9N7VRT6_PLEPL</name>
<dbReference type="AlphaFoldDB" id="A0A9N7VRT6"/>
<evidence type="ECO:0000313" key="3">
    <source>
        <dbReference type="Proteomes" id="UP001153269"/>
    </source>
</evidence>
<keyword evidence="3" id="KW-1185">Reference proteome</keyword>
<dbReference type="Proteomes" id="UP001153269">
    <property type="component" value="Unassembled WGS sequence"/>
</dbReference>
<gene>
    <name evidence="2" type="ORF">PLEPLA_LOCUS45890</name>
</gene>
<sequence>MNVTNLKAPGLSRSSQHKPDCLLSSGRRDTDLPTQPPPAACLSHLSSANSIGPVEVVQASYQDPSDRQLPLEVFRFSKPNYEEPLWTLNSLEGLHIPSDLDVLWDSTGGIGKRR</sequence>
<proteinExistence type="predicted"/>
<accession>A0A9N7VRT6</accession>
<evidence type="ECO:0000313" key="2">
    <source>
        <dbReference type="EMBL" id="CAB1458062.1"/>
    </source>
</evidence>